<organism evidence="2 3">
    <name type="scientific">Neisseria subflava</name>
    <dbReference type="NCBI Taxonomy" id="28449"/>
    <lineage>
        <taxon>Bacteria</taxon>
        <taxon>Pseudomonadati</taxon>
        <taxon>Pseudomonadota</taxon>
        <taxon>Betaproteobacteria</taxon>
        <taxon>Neisseriales</taxon>
        <taxon>Neisseriaceae</taxon>
        <taxon>Neisseria</taxon>
    </lineage>
</organism>
<comment type="caution">
    <text evidence="2">The sequence shown here is derived from an EMBL/GenBank/DDBJ whole genome shotgun (WGS) entry which is preliminary data.</text>
</comment>
<evidence type="ECO:0000259" key="1">
    <source>
        <dbReference type="Pfam" id="PF13683"/>
    </source>
</evidence>
<name>A0AAW6YC87_NEISU</name>
<sequence length="47" mass="5656">ARCYRSEHERRDALNGWLHHYNQHRPHTACGNQPPFSRLINVPDQYN</sequence>
<gene>
    <name evidence="2" type="ORF">QP451_11275</name>
</gene>
<feature type="non-terminal residue" evidence="2">
    <location>
        <position position="1"/>
    </location>
</feature>
<dbReference type="SUPFAM" id="SSF53098">
    <property type="entry name" value="Ribonuclease H-like"/>
    <property type="match status" value="1"/>
</dbReference>
<dbReference type="AlphaFoldDB" id="A0AAW6YC87"/>
<dbReference type="InterPro" id="IPR012337">
    <property type="entry name" value="RNaseH-like_sf"/>
</dbReference>
<dbReference type="EMBL" id="JASOPA010000066">
    <property type="protein sequence ID" value="MDK7243583.1"/>
    <property type="molecule type" value="Genomic_DNA"/>
</dbReference>
<proteinExistence type="predicted"/>
<feature type="domain" description="Integrase catalytic" evidence="1">
    <location>
        <begin position="5"/>
        <end position="35"/>
    </location>
</feature>
<reference evidence="2" key="1">
    <citation type="submission" date="2023-05" db="EMBL/GenBank/DDBJ databases">
        <title>Cataloging the Phylogenetic Diversity of Human Bladder Bacteria.</title>
        <authorList>
            <person name="Du J."/>
        </authorList>
    </citation>
    <scope>NUCLEOTIDE SEQUENCE</scope>
    <source>
        <strain evidence="2">UMB1050</strain>
    </source>
</reference>
<dbReference type="Proteomes" id="UP001236303">
    <property type="component" value="Unassembled WGS sequence"/>
</dbReference>
<evidence type="ECO:0000313" key="2">
    <source>
        <dbReference type="EMBL" id="MDK7243583.1"/>
    </source>
</evidence>
<accession>A0AAW6YC87</accession>
<dbReference type="Pfam" id="PF13683">
    <property type="entry name" value="rve_3"/>
    <property type="match status" value="1"/>
</dbReference>
<dbReference type="GO" id="GO:0015074">
    <property type="term" value="P:DNA integration"/>
    <property type="evidence" value="ECO:0007669"/>
    <property type="project" value="InterPro"/>
</dbReference>
<dbReference type="InterPro" id="IPR001584">
    <property type="entry name" value="Integrase_cat-core"/>
</dbReference>
<protein>
    <submittedName>
        <fullName evidence="2">Integrase core domain-containing protein</fullName>
    </submittedName>
</protein>
<evidence type="ECO:0000313" key="3">
    <source>
        <dbReference type="Proteomes" id="UP001236303"/>
    </source>
</evidence>